<reference evidence="1 2" key="1">
    <citation type="journal article" date="2018" name="Sci. Rep.">
        <title>Genomic signatures of local adaptation to the degree of environmental predictability in rotifers.</title>
        <authorList>
            <person name="Franch-Gras L."/>
            <person name="Hahn C."/>
            <person name="Garcia-Roger E.M."/>
            <person name="Carmona M.J."/>
            <person name="Serra M."/>
            <person name="Gomez A."/>
        </authorList>
    </citation>
    <scope>NUCLEOTIDE SEQUENCE [LARGE SCALE GENOMIC DNA]</scope>
    <source>
        <strain evidence="1">HYR1</strain>
    </source>
</reference>
<sequence length="106" mass="12169">METQIKIKEDSIKRWRSRGLNLMVQYSEAFLAKLRDNRQLCAQKEQLQSVNQGVEQLGEENAELRGLVEQDEPLKCPVCLEVYTSCLILLSHVVQPVLSANDRARQ</sequence>
<comment type="caution">
    <text evidence="1">The sequence shown here is derived from an EMBL/GenBank/DDBJ whole genome shotgun (WGS) entry which is preliminary data.</text>
</comment>
<protein>
    <submittedName>
        <fullName evidence="1">Uncharacterized protein</fullName>
    </submittedName>
</protein>
<gene>
    <name evidence="1" type="ORF">BpHYR1_047792</name>
</gene>
<keyword evidence="2" id="KW-1185">Reference proteome</keyword>
<accession>A0A3M7S990</accession>
<dbReference type="Proteomes" id="UP000276133">
    <property type="component" value="Unassembled WGS sequence"/>
</dbReference>
<proteinExistence type="predicted"/>
<organism evidence="1 2">
    <name type="scientific">Brachionus plicatilis</name>
    <name type="common">Marine rotifer</name>
    <name type="synonym">Brachionus muelleri</name>
    <dbReference type="NCBI Taxonomy" id="10195"/>
    <lineage>
        <taxon>Eukaryota</taxon>
        <taxon>Metazoa</taxon>
        <taxon>Spiralia</taxon>
        <taxon>Gnathifera</taxon>
        <taxon>Rotifera</taxon>
        <taxon>Eurotatoria</taxon>
        <taxon>Monogononta</taxon>
        <taxon>Pseudotrocha</taxon>
        <taxon>Ploima</taxon>
        <taxon>Brachionidae</taxon>
        <taxon>Brachionus</taxon>
    </lineage>
</organism>
<evidence type="ECO:0000313" key="1">
    <source>
        <dbReference type="EMBL" id="RNA32120.1"/>
    </source>
</evidence>
<dbReference type="AlphaFoldDB" id="A0A3M7S990"/>
<name>A0A3M7S990_BRAPC</name>
<dbReference type="EMBL" id="REGN01001844">
    <property type="protein sequence ID" value="RNA32120.1"/>
    <property type="molecule type" value="Genomic_DNA"/>
</dbReference>
<evidence type="ECO:0000313" key="2">
    <source>
        <dbReference type="Proteomes" id="UP000276133"/>
    </source>
</evidence>